<keyword evidence="2" id="KW-1185">Reference proteome</keyword>
<dbReference type="EMBL" id="BPLR01005923">
    <property type="protein sequence ID" value="GIY06090.1"/>
    <property type="molecule type" value="Genomic_DNA"/>
</dbReference>
<evidence type="ECO:0000313" key="1">
    <source>
        <dbReference type="EMBL" id="GIY06090.1"/>
    </source>
</evidence>
<evidence type="ECO:0000313" key="2">
    <source>
        <dbReference type="Proteomes" id="UP001054945"/>
    </source>
</evidence>
<dbReference type="Proteomes" id="UP001054945">
    <property type="component" value="Unassembled WGS sequence"/>
</dbReference>
<accession>A0AAV4Q9F9</accession>
<name>A0AAV4Q9F9_CAEEX</name>
<proteinExistence type="predicted"/>
<organism evidence="1 2">
    <name type="scientific">Caerostris extrusa</name>
    <name type="common">Bark spider</name>
    <name type="synonym">Caerostris bankana</name>
    <dbReference type="NCBI Taxonomy" id="172846"/>
    <lineage>
        <taxon>Eukaryota</taxon>
        <taxon>Metazoa</taxon>
        <taxon>Ecdysozoa</taxon>
        <taxon>Arthropoda</taxon>
        <taxon>Chelicerata</taxon>
        <taxon>Arachnida</taxon>
        <taxon>Araneae</taxon>
        <taxon>Araneomorphae</taxon>
        <taxon>Entelegynae</taxon>
        <taxon>Araneoidea</taxon>
        <taxon>Araneidae</taxon>
        <taxon>Caerostris</taxon>
    </lineage>
</organism>
<protein>
    <submittedName>
        <fullName evidence="1">Uncharacterized protein</fullName>
    </submittedName>
</protein>
<gene>
    <name evidence="1" type="ORF">CEXT_155991</name>
</gene>
<reference evidence="1 2" key="1">
    <citation type="submission" date="2021-06" db="EMBL/GenBank/DDBJ databases">
        <title>Caerostris extrusa draft genome.</title>
        <authorList>
            <person name="Kono N."/>
            <person name="Arakawa K."/>
        </authorList>
    </citation>
    <scope>NUCLEOTIDE SEQUENCE [LARGE SCALE GENOMIC DNA]</scope>
</reference>
<sequence>MEGDISLAENPVSSEKLEAEKKKFLLSFTFTYTRTLARPNLWTSGVALEYSQAKPNRKLRVSGRIERLKERATIPALSFNVF</sequence>
<dbReference type="AlphaFoldDB" id="A0AAV4Q9F9"/>
<comment type="caution">
    <text evidence="1">The sequence shown here is derived from an EMBL/GenBank/DDBJ whole genome shotgun (WGS) entry which is preliminary data.</text>
</comment>